<evidence type="ECO:0000313" key="2">
    <source>
        <dbReference type="EMBL" id="GMT06790.1"/>
    </source>
</evidence>
<evidence type="ECO:0000313" key="3">
    <source>
        <dbReference type="Proteomes" id="UP001432027"/>
    </source>
</evidence>
<accession>A0AAV5UKP6</accession>
<feature type="non-terminal residue" evidence="2">
    <location>
        <position position="1"/>
    </location>
</feature>
<dbReference type="GO" id="GO:0006013">
    <property type="term" value="P:mannose metabolic process"/>
    <property type="evidence" value="ECO:0007669"/>
    <property type="project" value="InterPro"/>
</dbReference>
<proteinExistence type="predicted"/>
<evidence type="ECO:0000259" key="1">
    <source>
        <dbReference type="Pfam" id="PF01074"/>
    </source>
</evidence>
<dbReference type="Gene3D" id="3.20.110.10">
    <property type="entry name" value="Glycoside hydrolase 38, N terminal domain"/>
    <property type="match status" value="1"/>
</dbReference>
<dbReference type="EMBL" id="BTSX01000006">
    <property type="protein sequence ID" value="GMT06790.1"/>
    <property type="molecule type" value="Genomic_DNA"/>
</dbReference>
<protein>
    <recommendedName>
        <fullName evidence="1">Glycoside hydrolase family 38 N-terminal domain-containing protein</fullName>
    </recommendedName>
</protein>
<dbReference type="PANTHER" id="PTHR11607">
    <property type="entry name" value="ALPHA-MANNOSIDASE"/>
    <property type="match status" value="1"/>
</dbReference>
<dbReference type="GO" id="GO:0000139">
    <property type="term" value="C:Golgi membrane"/>
    <property type="evidence" value="ECO:0007669"/>
    <property type="project" value="TreeGrafter"/>
</dbReference>
<reference evidence="2" key="1">
    <citation type="submission" date="2023-10" db="EMBL/GenBank/DDBJ databases">
        <title>Genome assembly of Pristionchus species.</title>
        <authorList>
            <person name="Yoshida K."/>
            <person name="Sommer R.J."/>
        </authorList>
    </citation>
    <scope>NUCLEOTIDE SEQUENCE</scope>
    <source>
        <strain evidence="2">RS0144</strain>
    </source>
</reference>
<organism evidence="2 3">
    <name type="scientific">Pristionchus entomophagus</name>
    <dbReference type="NCBI Taxonomy" id="358040"/>
    <lineage>
        <taxon>Eukaryota</taxon>
        <taxon>Metazoa</taxon>
        <taxon>Ecdysozoa</taxon>
        <taxon>Nematoda</taxon>
        <taxon>Chromadorea</taxon>
        <taxon>Rhabditida</taxon>
        <taxon>Rhabditina</taxon>
        <taxon>Diplogasteromorpha</taxon>
        <taxon>Diplogasteroidea</taxon>
        <taxon>Neodiplogasteridae</taxon>
        <taxon>Pristionchus</taxon>
    </lineage>
</organism>
<dbReference type="Pfam" id="PF01074">
    <property type="entry name" value="Glyco_hydro_38N"/>
    <property type="match status" value="1"/>
</dbReference>
<name>A0AAV5UKP6_9BILA</name>
<dbReference type="GO" id="GO:0006491">
    <property type="term" value="P:N-glycan processing"/>
    <property type="evidence" value="ECO:0007669"/>
    <property type="project" value="TreeGrafter"/>
</dbReference>
<keyword evidence="3" id="KW-1185">Reference proteome</keyword>
<dbReference type="Proteomes" id="UP001432027">
    <property type="component" value="Unassembled WGS sequence"/>
</dbReference>
<dbReference type="PANTHER" id="PTHR11607:SF71">
    <property type="entry name" value="ALPHA-MANNOSIDASE"/>
    <property type="match status" value="1"/>
</dbReference>
<dbReference type="InterPro" id="IPR011330">
    <property type="entry name" value="Glyco_hydro/deAcase_b/a-brl"/>
</dbReference>
<dbReference type="SUPFAM" id="SSF88713">
    <property type="entry name" value="Glycoside hydrolase/deacetylase"/>
    <property type="match status" value="1"/>
</dbReference>
<feature type="domain" description="Glycoside hydrolase family 38 N-terminal" evidence="1">
    <location>
        <begin position="58"/>
        <end position="257"/>
    </location>
</feature>
<dbReference type="InterPro" id="IPR000602">
    <property type="entry name" value="Glyco_hydro_38_N"/>
</dbReference>
<dbReference type="GO" id="GO:0004559">
    <property type="term" value="F:alpha-mannosidase activity"/>
    <property type="evidence" value="ECO:0007669"/>
    <property type="project" value="InterPro"/>
</dbReference>
<gene>
    <name evidence="2" type="ORF">PENTCL1PPCAC_28964</name>
</gene>
<dbReference type="AlphaFoldDB" id="A0AAV5UKP6"/>
<comment type="caution">
    <text evidence="2">The sequence shown here is derived from an EMBL/GenBank/DDBJ whole genome shotgun (WGS) entry which is preliminary data.</text>
</comment>
<dbReference type="InterPro" id="IPR027291">
    <property type="entry name" value="Glyco_hydro_38_N_sf"/>
</dbReference>
<dbReference type="InterPro" id="IPR050843">
    <property type="entry name" value="Glycosyl_Hydrlase_38"/>
</dbReference>
<sequence>VEILAISRNSAQICHQKGKDETIHDYDLHDIYESVVARAGGAEIDISTRPAAQGKLRVFVLPFTYVDPGWLETFDEYSEQTNTILDNMHRFMMINPKMRFMWAEIVFFERWWKDQEEEVKKYVRELVSSGRLEFTSGSWVMTDKANVYFPVSVDNIVEGHQFIQKEFGKLPTVVWSNDPFGYSNSIPYLFTQAGMNRTVIHRIHHGIKRHLQNQRAIPFQWKQYFDDSSMLTHVLPYSHYDHLHSCGPDPKVCCQFDFRRINRWECPGLRPVPSLTGM</sequence>